<protein>
    <submittedName>
        <fullName evidence="1">Uncharacterized protein</fullName>
    </submittedName>
</protein>
<name>A0A455U0Z6_9GAMM</name>
<sequence>MNDLTTSRMSGQEDTEQYRQLAEELAEAIEGEVRFDAGSRALYANDASNYRQPPIGVTIPAHGVPILARRRHQPLEKRSITPW</sequence>
<evidence type="ECO:0000313" key="1">
    <source>
        <dbReference type="EMBL" id="BBI59622.1"/>
    </source>
</evidence>
<organism evidence="1 2">
    <name type="scientific">Vreelandella sulfidaeris</name>
    <dbReference type="NCBI Taxonomy" id="115553"/>
    <lineage>
        <taxon>Bacteria</taxon>
        <taxon>Pseudomonadati</taxon>
        <taxon>Pseudomonadota</taxon>
        <taxon>Gammaproteobacteria</taxon>
        <taxon>Oceanospirillales</taxon>
        <taxon>Halomonadaceae</taxon>
        <taxon>Vreelandella</taxon>
    </lineage>
</organism>
<accession>A0A455U0Z6</accession>
<evidence type="ECO:0000313" key="2">
    <source>
        <dbReference type="Proteomes" id="UP000320231"/>
    </source>
</evidence>
<gene>
    <name evidence="1" type="ORF">HSBAA_09280</name>
</gene>
<reference evidence="1 2" key="1">
    <citation type="journal article" date="2019" name="Microbiol. Resour. Announc.">
        <title>Complete Genome Sequence of Halomonas sulfidaeris Strain Esulfide1 Isolated from a Metal Sulfide Rock at a Depth of 2,200 Meters, Obtained Using Nanopore Sequencing.</title>
        <authorList>
            <person name="Saito M."/>
            <person name="Nishigata A."/>
            <person name="Galipon J."/>
            <person name="Arakawa K."/>
        </authorList>
    </citation>
    <scope>NUCLEOTIDE SEQUENCE [LARGE SCALE GENOMIC DNA]</scope>
    <source>
        <strain evidence="1 2">ATCC BAA-803</strain>
    </source>
</reference>
<dbReference type="EMBL" id="AP019514">
    <property type="protein sequence ID" value="BBI59622.1"/>
    <property type="molecule type" value="Genomic_DNA"/>
</dbReference>
<dbReference type="AlphaFoldDB" id="A0A455U0Z6"/>
<dbReference type="Proteomes" id="UP000320231">
    <property type="component" value="Chromosome"/>
</dbReference>
<proteinExistence type="predicted"/>
<dbReference type="KEGG" id="hsr:HSBAA_09280"/>